<dbReference type="Proteomes" id="UP001066276">
    <property type="component" value="Chromosome 4_2"/>
</dbReference>
<name>A0AAV7STU3_PLEWA</name>
<proteinExistence type="predicted"/>
<keyword evidence="3" id="KW-1185">Reference proteome</keyword>
<feature type="region of interest" description="Disordered" evidence="1">
    <location>
        <begin position="1"/>
        <end position="76"/>
    </location>
</feature>
<organism evidence="2 3">
    <name type="scientific">Pleurodeles waltl</name>
    <name type="common">Iberian ribbed newt</name>
    <dbReference type="NCBI Taxonomy" id="8319"/>
    <lineage>
        <taxon>Eukaryota</taxon>
        <taxon>Metazoa</taxon>
        <taxon>Chordata</taxon>
        <taxon>Craniata</taxon>
        <taxon>Vertebrata</taxon>
        <taxon>Euteleostomi</taxon>
        <taxon>Amphibia</taxon>
        <taxon>Batrachia</taxon>
        <taxon>Caudata</taxon>
        <taxon>Salamandroidea</taxon>
        <taxon>Salamandridae</taxon>
        <taxon>Pleurodelinae</taxon>
        <taxon>Pleurodeles</taxon>
    </lineage>
</organism>
<accession>A0AAV7STU3</accession>
<evidence type="ECO:0000313" key="2">
    <source>
        <dbReference type="EMBL" id="KAJ1167517.1"/>
    </source>
</evidence>
<gene>
    <name evidence="2" type="ORF">NDU88_007908</name>
</gene>
<protein>
    <submittedName>
        <fullName evidence="2">Uncharacterized protein</fullName>
    </submittedName>
</protein>
<dbReference type="AlphaFoldDB" id="A0AAV7STU3"/>
<dbReference type="EMBL" id="JANPWB010000008">
    <property type="protein sequence ID" value="KAJ1167517.1"/>
    <property type="molecule type" value="Genomic_DNA"/>
</dbReference>
<sequence>MRTDRSYGGPGRSQSGAEWLPGSEEGEERRRHNGGALIVVLALPGAGHGCDSSSPGGEDDDSGTEIHTGCVGDGQQQAPALGIQRIGAPAQWYQSGQTPVRPPQEELTRRLGTTGQAAEGR</sequence>
<comment type="caution">
    <text evidence="2">The sequence shown here is derived from an EMBL/GenBank/DDBJ whole genome shotgun (WGS) entry which is preliminary data.</text>
</comment>
<reference evidence="2" key="1">
    <citation type="journal article" date="2022" name="bioRxiv">
        <title>Sequencing and chromosome-scale assembly of the giantPleurodeles waltlgenome.</title>
        <authorList>
            <person name="Brown T."/>
            <person name="Elewa A."/>
            <person name="Iarovenko S."/>
            <person name="Subramanian E."/>
            <person name="Araus A.J."/>
            <person name="Petzold A."/>
            <person name="Susuki M."/>
            <person name="Suzuki K.-i.T."/>
            <person name="Hayashi T."/>
            <person name="Toyoda A."/>
            <person name="Oliveira C."/>
            <person name="Osipova E."/>
            <person name="Leigh N.D."/>
            <person name="Simon A."/>
            <person name="Yun M.H."/>
        </authorList>
    </citation>
    <scope>NUCLEOTIDE SEQUENCE</scope>
    <source>
        <strain evidence="2">20211129_DDA</strain>
        <tissue evidence="2">Liver</tissue>
    </source>
</reference>
<feature type="compositionally biased region" description="Polar residues" evidence="1">
    <location>
        <begin position="111"/>
        <end position="121"/>
    </location>
</feature>
<evidence type="ECO:0000313" key="3">
    <source>
        <dbReference type="Proteomes" id="UP001066276"/>
    </source>
</evidence>
<feature type="region of interest" description="Disordered" evidence="1">
    <location>
        <begin position="93"/>
        <end position="121"/>
    </location>
</feature>
<evidence type="ECO:0000256" key="1">
    <source>
        <dbReference type="SAM" id="MobiDB-lite"/>
    </source>
</evidence>